<dbReference type="AlphaFoldDB" id="A0A1V3J6N1"/>
<dbReference type="RefSeq" id="WP_077477530.1">
    <property type="nucleotide sequence ID" value="NZ_MLHL01000006.1"/>
</dbReference>
<name>A0A1V3J6N1_9PAST</name>
<accession>A0A1V3J6N1</accession>
<proteinExistence type="predicted"/>
<dbReference type="EMBL" id="MLHL01000006">
    <property type="protein sequence ID" value="OOF50750.1"/>
    <property type="molecule type" value="Genomic_DNA"/>
</dbReference>
<evidence type="ECO:0000313" key="2">
    <source>
        <dbReference type="Proteomes" id="UP000189161"/>
    </source>
</evidence>
<gene>
    <name evidence="1" type="ORF">BKK52_00955</name>
</gene>
<sequence>METFKWCIRPNYSIDNEPDISEITFGDGYTQRRLNGINSLLNTYSVSIKVKNKSAVEIQRFFENHKGIMPFYFVEPLTKQRKKVICKKWPMKIGQTYTEFSCDFNEEP</sequence>
<dbReference type="OrthoDB" id="8607203at2"/>
<organism evidence="1 2">
    <name type="scientific">Rodentibacter trehalosifermentans</name>
    <dbReference type="NCBI Taxonomy" id="1908263"/>
    <lineage>
        <taxon>Bacteria</taxon>
        <taxon>Pseudomonadati</taxon>
        <taxon>Pseudomonadota</taxon>
        <taxon>Gammaproteobacteria</taxon>
        <taxon>Pasteurellales</taxon>
        <taxon>Pasteurellaceae</taxon>
        <taxon>Rodentibacter</taxon>
    </lineage>
</organism>
<dbReference type="Pfam" id="PF05939">
    <property type="entry name" value="Phage_min_tail"/>
    <property type="match status" value="1"/>
</dbReference>
<reference evidence="1 2" key="1">
    <citation type="submission" date="2016-10" db="EMBL/GenBank/DDBJ databases">
        <title>Rodentibacter gen. nov. and new species.</title>
        <authorList>
            <person name="Christensen H."/>
        </authorList>
    </citation>
    <scope>NUCLEOTIDE SEQUENCE [LARGE SCALE GENOMIC DNA]</scope>
    <source>
        <strain evidence="1 2">H1987082031</strain>
    </source>
</reference>
<dbReference type="InterPro" id="IPR010265">
    <property type="entry name" value="Phage_lambda_TipM"/>
</dbReference>
<dbReference type="Proteomes" id="UP000189161">
    <property type="component" value="Unassembled WGS sequence"/>
</dbReference>
<comment type="caution">
    <text evidence="1">The sequence shown here is derived from an EMBL/GenBank/DDBJ whole genome shotgun (WGS) entry which is preliminary data.</text>
</comment>
<keyword evidence="2" id="KW-1185">Reference proteome</keyword>
<evidence type="ECO:0000313" key="1">
    <source>
        <dbReference type="EMBL" id="OOF50750.1"/>
    </source>
</evidence>
<protein>
    <submittedName>
        <fullName evidence="1">Phage tail protein</fullName>
    </submittedName>
</protein>